<sequence>MFDQITQIFMQYGIWGLFGLAFLDSFIVPVPPFFLQIGMSLIDPTSAMRYATVAFTGSILGAPVGYMLGKWLGKPLLQKLLPEKWTAMATEQFAKNGDAAVLIGSFTPIPFKVFTILSGVFNYSLTKLMLFAILGRGIKFYLIGLLFHLYGKHAKELLDSYLEVTVLGIGALVAIVWLIWKKRKKSA</sequence>
<dbReference type="AlphaFoldDB" id="A0AA48M981"/>
<keyword evidence="2" id="KW-0812">Transmembrane</keyword>
<evidence type="ECO:0000256" key="2">
    <source>
        <dbReference type="SAM" id="Phobius"/>
    </source>
</evidence>
<dbReference type="EMBL" id="OY569118">
    <property type="protein sequence ID" value="CAJ1003602.1"/>
    <property type="molecule type" value="Genomic_DNA"/>
</dbReference>
<evidence type="ECO:0000313" key="5">
    <source>
        <dbReference type="Proteomes" id="UP001189619"/>
    </source>
</evidence>
<gene>
    <name evidence="4" type="primary">dedA</name>
    <name evidence="4" type="ORF">BSPP4475_14875</name>
</gene>
<dbReference type="PANTHER" id="PTHR42709">
    <property type="entry name" value="ALKALINE PHOSPHATASE LIKE PROTEIN"/>
    <property type="match status" value="1"/>
</dbReference>
<feature type="domain" description="VTT" evidence="3">
    <location>
        <begin position="50"/>
        <end position="144"/>
    </location>
</feature>
<keyword evidence="2" id="KW-0472">Membrane</keyword>
<dbReference type="GO" id="GO:0005886">
    <property type="term" value="C:plasma membrane"/>
    <property type="evidence" value="ECO:0007669"/>
    <property type="project" value="TreeGrafter"/>
</dbReference>
<feature type="transmembrane region" description="Helical" evidence="2">
    <location>
        <begin position="99"/>
        <end position="121"/>
    </location>
</feature>
<name>A0AA48M981_9BACL</name>
<feature type="transmembrane region" description="Helical" evidence="2">
    <location>
        <begin position="12"/>
        <end position="35"/>
    </location>
</feature>
<accession>A0AA48M981</accession>
<evidence type="ECO:0000259" key="3">
    <source>
        <dbReference type="Pfam" id="PF09335"/>
    </source>
</evidence>
<reference evidence="4" key="1">
    <citation type="submission" date="2023-07" db="EMBL/GenBank/DDBJ databases">
        <authorList>
            <person name="Ivanov I."/>
            <person name="Teneva D."/>
            <person name="Stoikov I."/>
        </authorList>
    </citation>
    <scope>NUCLEOTIDE SEQUENCE</scope>
    <source>
        <strain evidence="4">4475</strain>
    </source>
</reference>
<organism evidence="4 5">
    <name type="scientific">Brevibacillus aydinogluensis</name>
    <dbReference type="NCBI Taxonomy" id="927786"/>
    <lineage>
        <taxon>Bacteria</taxon>
        <taxon>Bacillati</taxon>
        <taxon>Bacillota</taxon>
        <taxon>Bacilli</taxon>
        <taxon>Bacillales</taxon>
        <taxon>Paenibacillaceae</taxon>
        <taxon>Brevibacillus</taxon>
    </lineage>
</organism>
<dbReference type="PANTHER" id="PTHR42709:SF11">
    <property type="entry name" value="DEDA FAMILY PROTEIN"/>
    <property type="match status" value="1"/>
</dbReference>
<dbReference type="Proteomes" id="UP001189619">
    <property type="component" value="Chromosome"/>
</dbReference>
<dbReference type="InterPro" id="IPR051311">
    <property type="entry name" value="DedA_domain"/>
</dbReference>
<comment type="similarity">
    <text evidence="1">Belongs to the DedA family.</text>
</comment>
<evidence type="ECO:0000256" key="1">
    <source>
        <dbReference type="ARBA" id="ARBA00010792"/>
    </source>
</evidence>
<protein>
    <submittedName>
        <fullName evidence="4">DedA family protein</fullName>
    </submittedName>
</protein>
<keyword evidence="5" id="KW-1185">Reference proteome</keyword>
<keyword evidence="2" id="KW-1133">Transmembrane helix</keyword>
<dbReference type="KEGG" id="bayd:BSPP4475_14875"/>
<dbReference type="RefSeq" id="WP_171566672.1">
    <property type="nucleotide sequence ID" value="NZ_JAUSVZ010000001.1"/>
</dbReference>
<dbReference type="Pfam" id="PF09335">
    <property type="entry name" value="VTT_dom"/>
    <property type="match status" value="1"/>
</dbReference>
<feature type="transmembrane region" description="Helical" evidence="2">
    <location>
        <begin position="128"/>
        <end position="149"/>
    </location>
</feature>
<evidence type="ECO:0000313" key="4">
    <source>
        <dbReference type="EMBL" id="CAJ1003602.1"/>
    </source>
</evidence>
<feature type="transmembrane region" description="Helical" evidence="2">
    <location>
        <begin position="161"/>
        <end position="180"/>
    </location>
</feature>
<feature type="transmembrane region" description="Helical" evidence="2">
    <location>
        <begin position="47"/>
        <end position="68"/>
    </location>
</feature>
<proteinExistence type="inferred from homology"/>
<dbReference type="InterPro" id="IPR032816">
    <property type="entry name" value="VTT_dom"/>
</dbReference>